<evidence type="ECO:0000313" key="1">
    <source>
        <dbReference type="EMBL" id="VDK65838.1"/>
    </source>
</evidence>
<dbReference type="AlphaFoldDB" id="A0A0M3KE87"/>
<evidence type="ECO:0000313" key="3">
    <source>
        <dbReference type="WBParaSite" id="ASIM_0001929201-mRNA-1"/>
    </source>
</evidence>
<accession>A0A0M3KE87</accession>
<evidence type="ECO:0000313" key="2">
    <source>
        <dbReference type="Proteomes" id="UP000267096"/>
    </source>
</evidence>
<protein>
    <submittedName>
        <fullName evidence="1 3">Uncharacterized protein</fullName>
    </submittedName>
</protein>
<reference evidence="3" key="1">
    <citation type="submission" date="2017-02" db="UniProtKB">
        <authorList>
            <consortium name="WormBaseParasite"/>
        </authorList>
    </citation>
    <scope>IDENTIFICATION</scope>
</reference>
<keyword evidence="2" id="KW-1185">Reference proteome</keyword>
<dbReference type="EMBL" id="UYRR01035918">
    <property type="protein sequence ID" value="VDK65838.1"/>
    <property type="molecule type" value="Genomic_DNA"/>
</dbReference>
<reference evidence="1 2" key="2">
    <citation type="submission" date="2018-11" db="EMBL/GenBank/DDBJ databases">
        <authorList>
            <consortium name="Pathogen Informatics"/>
        </authorList>
    </citation>
    <scope>NUCLEOTIDE SEQUENCE [LARGE SCALE GENOMIC DNA]</scope>
</reference>
<gene>
    <name evidence="1" type="ORF">ASIM_LOCUS18685</name>
</gene>
<organism evidence="3">
    <name type="scientific">Anisakis simplex</name>
    <name type="common">Herring worm</name>
    <dbReference type="NCBI Taxonomy" id="6269"/>
    <lineage>
        <taxon>Eukaryota</taxon>
        <taxon>Metazoa</taxon>
        <taxon>Ecdysozoa</taxon>
        <taxon>Nematoda</taxon>
        <taxon>Chromadorea</taxon>
        <taxon>Rhabditida</taxon>
        <taxon>Spirurina</taxon>
        <taxon>Ascaridomorpha</taxon>
        <taxon>Ascaridoidea</taxon>
        <taxon>Anisakidae</taxon>
        <taxon>Anisakis</taxon>
        <taxon>Anisakis simplex complex</taxon>
    </lineage>
</organism>
<proteinExistence type="predicted"/>
<name>A0A0M3KE87_ANISI</name>
<dbReference type="WBParaSite" id="ASIM_0001929201-mRNA-1">
    <property type="protein sequence ID" value="ASIM_0001929201-mRNA-1"/>
    <property type="gene ID" value="ASIM_0001929201"/>
</dbReference>
<sequence length="161" mass="18326">MKLNLSTEQQTSYEFLPEALSAETRRLSRQLLALITVYATVPLFETLPYTGRFPHIYLLIIDEYFSGFLSSEHNLIYHHHHALNGRISHVNLSGCEYKLALYRILDMTSGQLGKPIVRLSSCQLSNGWLDITGAERFTQRDRVNCVHLNVPERESSASSSV</sequence>
<dbReference type="Proteomes" id="UP000267096">
    <property type="component" value="Unassembled WGS sequence"/>
</dbReference>